<accession>A9B2E4</accession>
<keyword evidence="2" id="KW-1185">Reference proteome</keyword>
<gene>
    <name evidence="1" type="ordered locus">Haur_1344</name>
</gene>
<evidence type="ECO:0000313" key="2">
    <source>
        <dbReference type="Proteomes" id="UP000000787"/>
    </source>
</evidence>
<dbReference type="AlphaFoldDB" id="A9B2E4"/>
<dbReference type="InParanoid" id="A9B2E4"/>
<name>A9B2E4_HERA2</name>
<reference evidence="1 2" key="1">
    <citation type="journal article" date="2011" name="Stand. Genomic Sci.">
        <title>Complete genome sequence of the filamentous gliding predatory bacterium Herpetosiphon aurantiacus type strain (114-95(T)).</title>
        <authorList>
            <person name="Kiss H."/>
            <person name="Nett M."/>
            <person name="Domin N."/>
            <person name="Martin K."/>
            <person name="Maresca J.A."/>
            <person name="Copeland A."/>
            <person name="Lapidus A."/>
            <person name="Lucas S."/>
            <person name="Berry K.W."/>
            <person name="Glavina Del Rio T."/>
            <person name="Dalin E."/>
            <person name="Tice H."/>
            <person name="Pitluck S."/>
            <person name="Richardson P."/>
            <person name="Bruce D."/>
            <person name="Goodwin L."/>
            <person name="Han C."/>
            <person name="Detter J.C."/>
            <person name="Schmutz J."/>
            <person name="Brettin T."/>
            <person name="Land M."/>
            <person name="Hauser L."/>
            <person name="Kyrpides N.C."/>
            <person name="Ivanova N."/>
            <person name="Goker M."/>
            <person name="Woyke T."/>
            <person name="Klenk H.P."/>
            <person name="Bryant D.A."/>
        </authorList>
    </citation>
    <scope>NUCLEOTIDE SEQUENCE [LARGE SCALE GENOMIC DNA]</scope>
    <source>
        <strain evidence="2">ATCC 23779 / DSM 785 / 114-95</strain>
    </source>
</reference>
<protein>
    <submittedName>
        <fullName evidence="1">Uncharacterized protein</fullName>
    </submittedName>
</protein>
<dbReference type="Proteomes" id="UP000000787">
    <property type="component" value="Chromosome"/>
</dbReference>
<proteinExistence type="predicted"/>
<dbReference type="EMBL" id="CP000875">
    <property type="protein sequence ID" value="ABX03989.1"/>
    <property type="molecule type" value="Genomic_DNA"/>
</dbReference>
<organism evidence="1 2">
    <name type="scientific">Herpetosiphon aurantiacus (strain ATCC 23779 / DSM 785 / 114-95)</name>
    <dbReference type="NCBI Taxonomy" id="316274"/>
    <lineage>
        <taxon>Bacteria</taxon>
        <taxon>Bacillati</taxon>
        <taxon>Chloroflexota</taxon>
        <taxon>Chloroflexia</taxon>
        <taxon>Herpetosiphonales</taxon>
        <taxon>Herpetosiphonaceae</taxon>
        <taxon>Herpetosiphon</taxon>
    </lineage>
</organism>
<dbReference type="HOGENOM" id="CLU_2301982_0_0_0"/>
<dbReference type="BioCyc" id="HAUR316274:GHYA-1365-MONOMER"/>
<evidence type="ECO:0000313" key="1">
    <source>
        <dbReference type="EMBL" id="ABX03989.1"/>
    </source>
</evidence>
<sequence>MPTYEHQVARLWTGIRSLCLGYRYEHRLRGAYAQLLLVNRDVVGDLLDEYHALVRAFALYGGMGGGANQPLAGAITVEGFELIVDLYLSFYQKVRAGAHG</sequence>
<dbReference type="KEGG" id="hau:Haur_1344"/>